<reference evidence="1" key="1">
    <citation type="journal article" date="2020" name="Nature">
        <title>Giant virus diversity and host interactions through global metagenomics.</title>
        <authorList>
            <person name="Schulz F."/>
            <person name="Roux S."/>
            <person name="Paez-Espino D."/>
            <person name="Jungbluth S."/>
            <person name="Walsh D.A."/>
            <person name="Denef V.J."/>
            <person name="McMahon K.D."/>
            <person name="Konstantinidis K.T."/>
            <person name="Eloe-Fadrosh E.A."/>
            <person name="Kyrpides N.C."/>
            <person name="Woyke T."/>
        </authorList>
    </citation>
    <scope>NUCLEOTIDE SEQUENCE</scope>
    <source>
        <strain evidence="1">GVMAG-S-1063924-116</strain>
    </source>
</reference>
<dbReference type="AlphaFoldDB" id="A0A6C0JSS8"/>
<protein>
    <submittedName>
        <fullName evidence="1">Uncharacterized protein</fullName>
    </submittedName>
</protein>
<organism evidence="1">
    <name type="scientific">viral metagenome</name>
    <dbReference type="NCBI Taxonomy" id="1070528"/>
    <lineage>
        <taxon>unclassified sequences</taxon>
        <taxon>metagenomes</taxon>
        <taxon>organismal metagenomes</taxon>
    </lineage>
</organism>
<dbReference type="EMBL" id="MN740698">
    <property type="protein sequence ID" value="QHU08619.1"/>
    <property type="molecule type" value="Genomic_DNA"/>
</dbReference>
<accession>A0A6C0JSS8</accession>
<proteinExistence type="predicted"/>
<sequence length="425" mass="47270">MNPIYLKFYTPSDNSCVYASNSRQVDYEGNTFPESVVLTDPHTRSKYYNTITTINSYVPISGASCSIMGHDDLSAGISCFVPGSGIYQLDLSRSIVDQGIDSVQLKTFAPVCTELHHLNCSNGIVPDEFIRKVRALDVVRECDCKLNTRPALSTSRYPSLDLINVKTSKSPGFFRRVVGNLEIKQLNCSVLDLAAIDFMYIARVESLLMGDIDPLLIVNRKIPVSNIRLNRLMSGALFELLFNVGRIENLTLNCELTGPCSVINDKGVVVSFRKTTEVLKSVHKCIRLVSSSIERLFLHDTFSLFSFKDLYLPALQKLRVPEACLSSVNTRRMPSLSSLICDSIRGLDMATSFSLDELAVAGDLSCMMKKYRKVKIVRLVRDVGPNQYLIPLPTVLPEELVVHLAASLGSVRQILVLTLRFGRPT</sequence>
<evidence type="ECO:0000313" key="1">
    <source>
        <dbReference type="EMBL" id="QHU08619.1"/>
    </source>
</evidence>
<name>A0A6C0JSS8_9ZZZZ</name>